<feature type="transmembrane region" description="Helical" evidence="14">
    <location>
        <begin position="126"/>
        <end position="150"/>
    </location>
</feature>
<evidence type="ECO:0000256" key="1">
    <source>
        <dbReference type="ARBA" id="ARBA00004651"/>
    </source>
</evidence>
<dbReference type="NCBIfam" id="TIGR00813">
    <property type="entry name" value="sss"/>
    <property type="match status" value="1"/>
</dbReference>
<organism evidence="15 16">
    <name type="scientific">Sporomusa malonica</name>
    <dbReference type="NCBI Taxonomy" id="112901"/>
    <lineage>
        <taxon>Bacteria</taxon>
        <taxon>Bacillati</taxon>
        <taxon>Bacillota</taxon>
        <taxon>Negativicutes</taxon>
        <taxon>Selenomonadales</taxon>
        <taxon>Sporomusaceae</taxon>
        <taxon>Sporomusa</taxon>
    </lineage>
</organism>
<evidence type="ECO:0000256" key="9">
    <source>
        <dbReference type="ARBA" id="ARBA00023065"/>
    </source>
</evidence>
<dbReference type="InterPro" id="IPR050277">
    <property type="entry name" value="Sodium:Solute_Symporter"/>
</dbReference>
<feature type="transmembrane region" description="Helical" evidence="14">
    <location>
        <begin position="417"/>
        <end position="441"/>
    </location>
</feature>
<reference evidence="15 16" key="1">
    <citation type="submission" date="2017-04" db="EMBL/GenBank/DDBJ databases">
        <authorList>
            <person name="Afonso C.L."/>
            <person name="Miller P.J."/>
            <person name="Scott M.A."/>
            <person name="Spackman E."/>
            <person name="Goraichik I."/>
            <person name="Dimitrov K.M."/>
            <person name="Suarez D.L."/>
            <person name="Swayne D.E."/>
        </authorList>
    </citation>
    <scope>NUCLEOTIDE SEQUENCE [LARGE SCALE GENOMIC DNA]</scope>
    <source>
        <strain evidence="15 16">DSM 5090</strain>
    </source>
</reference>
<evidence type="ECO:0000256" key="14">
    <source>
        <dbReference type="SAM" id="Phobius"/>
    </source>
</evidence>
<keyword evidence="6" id="KW-0769">Symport</keyword>
<evidence type="ECO:0000256" key="8">
    <source>
        <dbReference type="ARBA" id="ARBA00023053"/>
    </source>
</evidence>
<evidence type="ECO:0000256" key="10">
    <source>
        <dbReference type="ARBA" id="ARBA00023136"/>
    </source>
</evidence>
<evidence type="ECO:0000313" key="16">
    <source>
        <dbReference type="Proteomes" id="UP000192738"/>
    </source>
</evidence>
<feature type="transmembrane region" description="Helical" evidence="14">
    <location>
        <begin position="156"/>
        <end position="178"/>
    </location>
</feature>
<keyword evidence="8" id="KW-0915">Sodium</keyword>
<dbReference type="GO" id="GO:0015193">
    <property type="term" value="F:L-proline transmembrane transporter activity"/>
    <property type="evidence" value="ECO:0007669"/>
    <property type="project" value="TreeGrafter"/>
</dbReference>
<dbReference type="PANTHER" id="PTHR48086">
    <property type="entry name" value="SODIUM/PROLINE SYMPORTER-RELATED"/>
    <property type="match status" value="1"/>
</dbReference>
<dbReference type="PROSITE" id="PS50283">
    <property type="entry name" value="NA_SOLUT_SYMP_3"/>
    <property type="match status" value="1"/>
</dbReference>
<keyword evidence="4" id="KW-1003">Cell membrane</keyword>
<keyword evidence="10 14" id="KW-0472">Membrane</keyword>
<evidence type="ECO:0000256" key="12">
    <source>
        <dbReference type="ARBA" id="ARBA00033708"/>
    </source>
</evidence>
<accession>A0A1W1ZYQ7</accession>
<keyword evidence="9" id="KW-0406">Ion transport</keyword>
<feature type="transmembrane region" description="Helical" evidence="14">
    <location>
        <begin position="6"/>
        <end position="26"/>
    </location>
</feature>
<sequence>MVDNTLLYTMLAVYLGITVLLGYLGYRHTKSSKDYMIAGGNVHPVLMALAYGSTFISTSAIVGFGGAAGVYGLSLLWLTVFNIFVGIFVAFVIFGIKTRKLAHELQVKTFPEFLGARFDSPFIRKFSATIISLTMPLYAAAVMIGGARYMEEALGMSYTTALAVFSLIVLAYVFFGGLRGVIYTDAMQGMIMFAGMAALIFLTYSALGGVTVAHSKLEGMRQLVPAALAAKGHQGWTAMPDFGSELWWFVVSTLVLGVGIGVLAQPQLAVRFMTVASSKDIYRGLSIGSVFILFMTGVAFTVGALSNVYFFEHSGKIALAATAVGGAVPNVDKIIPMFITQAMPEWLKYIFLFTLLSAAMSTLSGQFHIISTSISYDLNTNSNRSDAKTLRLARIGTLFGFVLTILLSLFLPLGVIAVATALFFGLCTSAFLPMYAAALYWPRITPAGAIWSMVTATVVYFGLVLFVHEKEAAIFGVCNKIFGVKTLGVIPWTYIDPLVIALPLSALVLITVSLVTQPAAEPVTIQ</sequence>
<feature type="transmembrane region" description="Helical" evidence="14">
    <location>
        <begin position="448"/>
        <end position="467"/>
    </location>
</feature>
<feature type="transmembrane region" description="Helical" evidence="14">
    <location>
        <begin position="190"/>
        <end position="213"/>
    </location>
</feature>
<name>A0A1W1ZYQ7_9FIRM</name>
<dbReference type="Pfam" id="PF00474">
    <property type="entry name" value="SSF"/>
    <property type="match status" value="1"/>
</dbReference>
<feature type="transmembrane region" description="Helical" evidence="14">
    <location>
        <begin position="75"/>
        <end position="96"/>
    </location>
</feature>
<gene>
    <name evidence="15" type="ORF">SAMN04488500_104272</name>
</gene>
<keyword evidence="5 14" id="KW-0812">Transmembrane</keyword>
<keyword evidence="11" id="KW-0739">Sodium transport</keyword>
<feature type="transmembrane region" description="Helical" evidence="14">
    <location>
        <begin position="392"/>
        <end position="411"/>
    </location>
</feature>
<evidence type="ECO:0000256" key="2">
    <source>
        <dbReference type="ARBA" id="ARBA00006434"/>
    </source>
</evidence>
<comment type="similarity">
    <text evidence="2 13">Belongs to the sodium:solute symporter (SSF) (TC 2.A.21) family.</text>
</comment>
<comment type="catalytic activity">
    <reaction evidence="12">
        <text>L-proline(in) + Na(+)(in) = L-proline(out) + Na(+)(out)</text>
        <dbReference type="Rhea" id="RHEA:28967"/>
        <dbReference type="ChEBI" id="CHEBI:29101"/>
        <dbReference type="ChEBI" id="CHEBI:60039"/>
    </reaction>
</comment>
<evidence type="ECO:0000256" key="3">
    <source>
        <dbReference type="ARBA" id="ARBA00022448"/>
    </source>
</evidence>
<feature type="transmembrane region" description="Helical" evidence="14">
    <location>
        <begin position="494"/>
        <end position="516"/>
    </location>
</feature>
<keyword evidence="16" id="KW-1185">Reference proteome</keyword>
<evidence type="ECO:0000256" key="6">
    <source>
        <dbReference type="ARBA" id="ARBA00022847"/>
    </source>
</evidence>
<dbReference type="STRING" id="112901.SAMN04488500_104272"/>
<feature type="transmembrane region" description="Helical" evidence="14">
    <location>
        <begin position="246"/>
        <end position="264"/>
    </location>
</feature>
<dbReference type="GO" id="GO:0005886">
    <property type="term" value="C:plasma membrane"/>
    <property type="evidence" value="ECO:0007669"/>
    <property type="project" value="UniProtKB-SubCell"/>
</dbReference>
<dbReference type="CDD" id="cd10322">
    <property type="entry name" value="SLC5sbd"/>
    <property type="match status" value="1"/>
</dbReference>
<feature type="transmembrane region" description="Helical" evidence="14">
    <location>
        <begin position="346"/>
        <end position="371"/>
    </location>
</feature>
<feature type="transmembrane region" description="Helical" evidence="14">
    <location>
        <begin position="46"/>
        <end position="69"/>
    </location>
</feature>
<evidence type="ECO:0000256" key="11">
    <source>
        <dbReference type="ARBA" id="ARBA00023201"/>
    </source>
</evidence>
<feature type="transmembrane region" description="Helical" evidence="14">
    <location>
        <begin position="285"/>
        <end position="310"/>
    </location>
</feature>
<dbReference type="GO" id="GO:0015824">
    <property type="term" value="P:proline transport"/>
    <property type="evidence" value="ECO:0007669"/>
    <property type="project" value="TreeGrafter"/>
</dbReference>
<protein>
    <submittedName>
        <fullName evidence="15">Solute:Na+ symporter, SSS family</fullName>
    </submittedName>
</protein>
<evidence type="ECO:0000313" key="15">
    <source>
        <dbReference type="EMBL" id="SMC53198.1"/>
    </source>
</evidence>
<proteinExistence type="inferred from homology"/>
<keyword evidence="3" id="KW-0813">Transport</keyword>
<dbReference type="EMBL" id="FWXI01000004">
    <property type="protein sequence ID" value="SMC53198.1"/>
    <property type="molecule type" value="Genomic_DNA"/>
</dbReference>
<evidence type="ECO:0000256" key="7">
    <source>
        <dbReference type="ARBA" id="ARBA00022989"/>
    </source>
</evidence>
<dbReference type="AlphaFoldDB" id="A0A1W1ZYQ7"/>
<dbReference type="InterPro" id="IPR001734">
    <property type="entry name" value="Na/solute_symporter"/>
</dbReference>
<keyword evidence="7 14" id="KW-1133">Transmembrane helix</keyword>
<evidence type="ECO:0000256" key="5">
    <source>
        <dbReference type="ARBA" id="ARBA00022692"/>
    </source>
</evidence>
<dbReference type="Proteomes" id="UP000192738">
    <property type="component" value="Unassembled WGS sequence"/>
</dbReference>
<dbReference type="Gene3D" id="1.20.1730.10">
    <property type="entry name" value="Sodium/glucose cotransporter"/>
    <property type="match status" value="1"/>
</dbReference>
<dbReference type="GO" id="GO:0005298">
    <property type="term" value="F:proline:sodium symporter activity"/>
    <property type="evidence" value="ECO:0007669"/>
    <property type="project" value="TreeGrafter"/>
</dbReference>
<evidence type="ECO:0000256" key="13">
    <source>
        <dbReference type="RuleBase" id="RU362091"/>
    </source>
</evidence>
<dbReference type="PANTHER" id="PTHR48086:SF3">
    <property type="entry name" value="SODIUM_PROLINE SYMPORTER"/>
    <property type="match status" value="1"/>
</dbReference>
<evidence type="ECO:0000256" key="4">
    <source>
        <dbReference type="ARBA" id="ARBA00022475"/>
    </source>
</evidence>
<dbReference type="InterPro" id="IPR038377">
    <property type="entry name" value="Na/Glc_symporter_sf"/>
</dbReference>
<comment type="subcellular location">
    <subcellularLocation>
        <location evidence="1">Cell membrane</location>
        <topology evidence="1">Multi-pass membrane protein</topology>
    </subcellularLocation>
</comment>